<keyword evidence="1" id="KW-0378">Hydrolase</keyword>
<keyword evidence="1" id="KW-0255">Endonuclease</keyword>
<sequence>MTPNLIAKYFSTRNFDIRQSGNGRWIDQKCALDSVCFVADCVVEYLREGGIQPFHSPDIWRSEYAVRSVQLWFSKPDPLTPSTLDEYNKFFRQPLKMLCAADVLEEKLVGNSIEFS</sequence>
<dbReference type="EMBL" id="AAMGRQ010000091">
    <property type="protein sequence ID" value="EDH1796560.1"/>
    <property type="molecule type" value="Genomic_DNA"/>
</dbReference>
<accession>A0A633DPC8</accession>
<keyword evidence="1" id="KW-0540">Nuclease</keyword>
<comment type="caution">
    <text evidence="1">The sequence shown here is derived from an EMBL/GenBank/DDBJ whole genome shotgun (WGS) entry which is preliminary data.</text>
</comment>
<gene>
    <name evidence="1" type="ORF">GC469_25085</name>
</gene>
<reference evidence="1" key="1">
    <citation type="submission" date="2019-10" db="EMBL/GenBank/DDBJ databases">
        <authorList>
            <consortium name="PulseNet: The National Subtyping Network for Foodborne Disease Surveillance"/>
            <person name="Tarr C.L."/>
            <person name="Trees E."/>
            <person name="Katz L.S."/>
            <person name="Carleton-Romer H.A."/>
            <person name="Stroika S."/>
            <person name="Kucerova Z."/>
            <person name="Roache K.F."/>
            <person name="Sabol A.L."/>
            <person name="Besser J."/>
            <person name="Gerner-Smidt P."/>
        </authorList>
    </citation>
    <scope>NUCLEOTIDE SEQUENCE</scope>
    <source>
        <strain evidence="1">PNUSAS100866</strain>
    </source>
</reference>
<name>A0A633DPC8_SALER</name>
<feature type="non-terminal residue" evidence="1">
    <location>
        <position position="116"/>
    </location>
</feature>
<dbReference type="GO" id="GO:0004519">
    <property type="term" value="F:endonuclease activity"/>
    <property type="evidence" value="ECO:0007669"/>
    <property type="project" value="UniProtKB-KW"/>
</dbReference>
<protein>
    <submittedName>
        <fullName evidence="1">Restriction endonuclease</fullName>
    </submittedName>
</protein>
<dbReference type="AlphaFoldDB" id="A0A633DPC8"/>
<evidence type="ECO:0000313" key="1">
    <source>
        <dbReference type="EMBL" id="EDH1796560.1"/>
    </source>
</evidence>
<proteinExistence type="predicted"/>
<organism evidence="1">
    <name type="scientific">Salmonella enterica</name>
    <name type="common">Salmonella choleraesuis</name>
    <dbReference type="NCBI Taxonomy" id="28901"/>
    <lineage>
        <taxon>Bacteria</taxon>
        <taxon>Pseudomonadati</taxon>
        <taxon>Pseudomonadota</taxon>
        <taxon>Gammaproteobacteria</taxon>
        <taxon>Enterobacterales</taxon>
        <taxon>Enterobacteriaceae</taxon>
        <taxon>Salmonella</taxon>
    </lineage>
</organism>